<sequence length="1083" mass="116873">MPFLLQFPHGSRPVRWLLTPALGSLLLTSVAMAHPTAGPVTEHVRAALPTRVLAAHEMYSAFLATGPVSGRVVDSKGEGMPGVTVVVAGTTLGSATNTNGEYLIQDVPAGAQTLVISSVGYVTARLPITVVDGQPLQLGSTTLGEDMQALSEVVVVGYGTQSRQNLTTAISSVNAKAIERQTVAGFDQALQGQTPGVQVTSPSGAPGSGINVRIRGNSSVQLSNSPLYVIDGVPVLPTYERELDGLSNQSPNPLNAINPNDIESIEVLKDGASAAIYGVRASNGVVVVTTKRGKAGKAQVGLSMYYGQQQLRKKLDLLNARQFAEYYNEARINSGGTAAYADLNNLPANTDWQDEVYGPASMQNYQLNVSGGTDKTRYYVSGGYFKQEGIALNSGFDRFSFRVNLDQEVAKRFRIGSNLNLSRTNNNGSVRSERGAGNGGTVVGTLTQIPTLPVRNPDGTYATNPFNSSFDNPVGNLLETRNKALIYQVIGNVYGEADILSNLQLRSSLGIDFRSQVENEYVTREFPGNRQTTTPDPATLGQARTGTDQQVIWLNENTLTYNLTLGEKNRLTLLAGQSVQASNRFTSSARGTGFPSNAVPYLYAATANRSVSSYEEEWGLFSVFGRAIYDFDGRYLATASLRADGSSRFAKNNRFGYFPAVSLGWNVSKESFFPQSSIVSNLKLRTSYGENGNQEIGNYARFTTYGSGAGYQGGGGSIAGGISPERIGNADVSWERTKQTNFGVDLSLLRDKLTFTADFYRKRSTDLLFEVPLPLSSGAQPQGGNQTAVIIQNLGEVENKGIELGLNTTNVQAENGGFAWTTQLNFTLNRNQVIDIGTVRNEQGVESERRIIGDYSIVQAGSPLGTFYGLQTDGIFQTDDEAKKQNPAARAGDIRFRDLNGDGKISDVDRTVIGNSNPKSIAGVTNTFSFKGLELSVFFQGSFGNDIYNENRRSTEGMYQALNQTTRVLNRWTPTNRDTDVPRAVLSDPAGNNQVSNRFIEDGTYVRLKNLTLAYALPTGLIQKAGISGIRLYVTGQNLLTWTDYTGYDPEVSADPFSSTGFGRDLGVYPQSRTYTVGLNATF</sequence>
<dbReference type="InterPro" id="IPR023996">
    <property type="entry name" value="TonB-dep_OMP_SusC/RagA"/>
</dbReference>
<evidence type="ECO:0000313" key="14">
    <source>
        <dbReference type="EMBL" id="MCB2379235.1"/>
    </source>
</evidence>
<dbReference type="RefSeq" id="WP_226187864.1">
    <property type="nucleotide sequence ID" value="NZ_JAJADQ010000009.1"/>
</dbReference>
<comment type="similarity">
    <text evidence="8 9">Belongs to the TonB-dependent receptor family.</text>
</comment>
<dbReference type="SUPFAM" id="SSF56935">
    <property type="entry name" value="Porins"/>
    <property type="match status" value="1"/>
</dbReference>
<evidence type="ECO:0000256" key="2">
    <source>
        <dbReference type="ARBA" id="ARBA00022448"/>
    </source>
</evidence>
<comment type="caution">
    <text evidence="14">The sequence shown here is derived from an EMBL/GenBank/DDBJ whole genome shotgun (WGS) entry which is preliminary data.</text>
</comment>
<dbReference type="Pfam" id="PF00593">
    <property type="entry name" value="TonB_dep_Rec_b-barrel"/>
    <property type="match status" value="1"/>
</dbReference>
<organism evidence="14 15">
    <name type="scientific">Hymenobacter nitidus</name>
    <dbReference type="NCBI Taxonomy" id="2880929"/>
    <lineage>
        <taxon>Bacteria</taxon>
        <taxon>Pseudomonadati</taxon>
        <taxon>Bacteroidota</taxon>
        <taxon>Cytophagia</taxon>
        <taxon>Cytophagales</taxon>
        <taxon>Hymenobacteraceae</taxon>
        <taxon>Hymenobacter</taxon>
    </lineage>
</organism>
<feature type="region of interest" description="Disordered" evidence="10">
    <location>
        <begin position="425"/>
        <end position="444"/>
    </location>
</feature>
<dbReference type="InterPro" id="IPR012910">
    <property type="entry name" value="Plug_dom"/>
</dbReference>
<keyword evidence="6 8" id="KW-0472">Membrane</keyword>
<keyword evidence="15" id="KW-1185">Reference proteome</keyword>
<evidence type="ECO:0000256" key="7">
    <source>
        <dbReference type="ARBA" id="ARBA00023237"/>
    </source>
</evidence>
<gene>
    <name evidence="14" type="ORF">LGH70_16675</name>
</gene>
<dbReference type="Pfam" id="PF13715">
    <property type="entry name" value="CarbopepD_reg_2"/>
    <property type="match status" value="1"/>
</dbReference>
<dbReference type="InterPro" id="IPR037066">
    <property type="entry name" value="Plug_dom_sf"/>
</dbReference>
<reference evidence="14" key="1">
    <citation type="submission" date="2021-10" db="EMBL/GenBank/DDBJ databases">
        <authorList>
            <person name="Dean J.D."/>
            <person name="Kim M.K."/>
            <person name="Newey C.N."/>
            <person name="Stoker T.S."/>
            <person name="Thompson D.W."/>
            <person name="Grose J.H."/>
        </authorList>
    </citation>
    <scope>NUCLEOTIDE SEQUENCE</scope>
    <source>
        <strain evidence="14">BT635</strain>
    </source>
</reference>
<accession>A0ABS8AJ04</accession>
<dbReference type="Gene3D" id="2.40.170.20">
    <property type="entry name" value="TonB-dependent receptor, beta-barrel domain"/>
    <property type="match status" value="1"/>
</dbReference>
<evidence type="ECO:0000313" key="15">
    <source>
        <dbReference type="Proteomes" id="UP001165297"/>
    </source>
</evidence>
<feature type="domain" description="TonB-dependent receptor-like beta-barrel" evidence="12">
    <location>
        <begin position="456"/>
        <end position="1039"/>
    </location>
</feature>
<dbReference type="SUPFAM" id="SSF49464">
    <property type="entry name" value="Carboxypeptidase regulatory domain-like"/>
    <property type="match status" value="1"/>
</dbReference>
<dbReference type="PROSITE" id="PS52016">
    <property type="entry name" value="TONB_DEPENDENT_REC_3"/>
    <property type="match status" value="1"/>
</dbReference>
<keyword evidence="11" id="KW-0732">Signal</keyword>
<evidence type="ECO:0000256" key="1">
    <source>
        <dbReference type="ARBA" id="ARBA00004571"/>
    </source>
</evidence>
<comment type="subcellular location">
    <subcellularLocation>
        <location evidence="1 8">Cell outer membrane</location>
        <topology evidence="1 8">Multi-pass membrane protein</topology>
    </subcellularLocation>
</comment>
<dbReference type="Proteomes" id="UP001165297">
    <property type="component" value="Unassembled WGS sequence"/>
</dbReference>
<dbReference type="Gene3D" id="2.60.40.1120">
    <property type="entry name" value="Carboxypeptidase-like, regulatory domain"/>
    <property type="match status" value="1"/>
</dbReference>
<keyword evidence="3 8" id="KW-1134">Transmembrane beta strand</keyword>
<evidence type="ECO:0000256" key="6">
    <source>
        <dbReference type="ARBA" id="ARBA00023136"/>
    </source>
</evidence>
<dbReference type="InterPro" id="IPR008969">
    <property type="entry name" value="CarboxyPept-like_regulatory"/>
</dbReference>
<evidence type="ECO:0000256" key="3">
    <source>
        <dbReference type="ARBA" id="ARBA00022452"/>
    </source>
</evidence>
<evidence type="ECO:0000256" key="9">
    <source>
        <dbReference type="RuleBase" id="RU003357"/>
    </source>
</evidence>
<evidence type="ECO:0000256" key="11">
    <source>
        <dbReference type="SAM" id="SignalP"/>
    </source>
</evidence>
<dbReference type="InterPro" id="IPR000531">
    <property type="entry name" value="Beta-barrel_TonB"/>
</dbReference>
<keyword evidence="14" id="KW-0675">Receptor</keyword>
<dbReference type="InterPro" id="IPR023997">
    <property type="entry name" value="TonB-dep_OMP_SusC/RagA_CS"/>
</dbReference>
<keyword evidence="4 8" id="KW-0812">Transmembrane</keyword>
<dbReference type="NCBIfam" id="TIGR04056">
    <property type="entry name" value="OMP_RagA_SusC"/>
    <property type="match status" value="1"/>
</dbReference>
<keyword evidence="2 8" id="KW-0813">Transport</keyword>
<dbReference type="InterPro" id="IPR039426">
    <property type="entry name" value="TonB-dep_rcpt-like"/>
</dbReference>
<evidence type="ECO:0000256" key="10">
    <source>
        <dbReference type="SAM" id="MobiDB-lite"/>
    </source>
</evidence>
<proteinExistence type="inferred from homology"/>
<evidence type="ECO:0000256" key="5">
    <source>
        <dbReference type="ARBA" id="ARBA00023077"/>
    </source>
</evidence>
<keyword evidence="7 8" id="KW-0998">Cell outer membrane</keyword>
<keyword evidence="5 9" id="KW-0798">TonB box</keyword>
<protein>
    <submittedName>
        <fullName evidence="14">TonB-dependent receptor</fullName>
    </submittedName>
</protein>
<feature type="signal peptide" evidence="11">
    <location>
        <begin position="1"/>
        <end position="33"/>
    </location>
</feature>
<dbReference type="EMBL" id="JAJADQ010000009">
    <property type="protein sequence ID" value="MCB2379235.1"/>
    <property type="molecule type" value="Genomic_DNA"/>
</dbReference>
<evidence type="ECO:0000256" key="4">
    <source>
        <dbReference type="ARBA" id="ARBA00022692"/>
    </source>
</evidence>
<dbReference type="Gene3D" id="2.170.130.10">
    <property type="entry name" value="TonB-dependent receptor, plug domain"/>
    <property type="match status" value="1"/>
</dbReference>
<dbReference type="InterPro" id="IPR036942">
    <property type="entry name" value="Beta-barrel_TonB_sf"/>
</dbReference>
<feature type="chain" id="PRO_5045325255" evidence="11">
    <location>
        <begin position="34"/>
        <end position="1083"/>
    </location>
</feature>
<evidence type="ECO:0000259" key="13">
    <source>
        <dbReference type="Pfam" id="PF07715"/>
    </source>
</evidence>
<name>A0ABS8AJ04_9BACT</name>
<feature type="domain" description="TonB-dependent receptor plug" evidence="13">
    <location>
        <begin position="164"/>
        <end position="285"/>
    </location>
</feature>
<evidence type="ECO:0000259" key="12">
    <source>
        <dbReference type="Pfam" id="PF00593"/>
    </source>
</evidence>
<dbReference type="Pfam" id="PF07715">
    <property type="entry name" value="Plug"/>
    <property type="match status" value="1"/>
</dbReference>
<dbReference type="NCBIfam" id="TIGR04057">
    <property type="entry name" value="SusC_RagA_signa"/>
    <property type="match status" value="1"/>
</dbReference>
<evidence type="ECO:0000256" key="8">
    <source>
        <dbReference type="PROSITE-ProRule" id="PRU01360"/>
    </source>
</evidence>